<evidence type="ECO:0000256" key="1">
    <source>
        <dbReference type="ARBA" id="ARBA00009477"/>
    </source>
</evidence>
<dbReference type="Gene3D" id="1.10.287.470">
    <property type="entry name" value="Helix hairpin bin"/>
    <property type="match status" value="1"/>
</dbReference>
<dbReference type="Gene3D" id="2.40.420.20">
    <property type="match status" value="1"/>
</dbReference>
<sequence>MLYQNKMATALVMTTLLLVSGCSESVGEEPKPINLITVDSKNIEQSDGYVVPREYVGVVQAAQRANLGFELAGKVLSINVDVGDQVKQGDILVTLDTQLLDAERNELLAQLEEIRSQAKLTDSNLKRQYSLQKKGFSSESEIDALTSEKESLAANALRVKSALEANSLKLEKSILKAPYAGVVSKRFVSIGDVVSTGTATLSLLSSDNKEALIGINRKDIKKFSQLKNVSITVNDTPYAATLLSHPSNVDSNSRSVGLRFLLQDSGAVLDGELAYLTFEKSYTDSGFWIPATALTDGVRGTWNVYTLGSEQGQKIIERRVVNVLFASNDSVYVQGSLRGGDEIVTSGLHKVIPGQPVQTAE</sequence>
<reference evidence="3" key="1">
    <citation type="journal article" date="2015" name="BMC Genomics">
        <title>Genome mining reveals unlocked bioactive potential of marine Gram-negative bacteria.</title>
        <authorList>
            <person name="Machado H."/>
            <person name="Sonnenschein E.C."/>
            <person name="Melchiorsen J."/>
            <person name="Gram L."/>
        </authorList>
    </citation>
    <scope>NUCLEOTIDE SEQUENCE</scope>
    <source>
        <strain evidence="3">S2052</strain>
    </source>
</reference>
<dbReference type="InterPro" id="IPR006143">
    <property type="entry name" value="RND_pump_MFP"/>
</dbReference>
<comment type="similarity">
    <text evidence="1">Belongs to the membrane fusion protein (MFP) (TC 8.A.1) family.</text>
</comment>
<dbReference type="RefSeq" id="WP_045986316.1">
    <property type="nucleotide sequence ID" value="NZ_CP063052.1"/>
</dbReference>
<dbReference type="NCBIfam" id="TIGR01730">
    <property type="entry name" value="RND_mfp"/>
    <property type="match status" value="1"/>
</dbReference>
<dbReference type="PROSITE" id="PS51257">
    <property type="entry name" value="PROKAR_LIPOPROTEIN"/>
    <property type="match status" value="1"/>
</dbReference>
<feature type="domain" description="Multidrug resistance protein MdtA-like barrel-sandwich hybrid" evidence="2">
    <location>
        <begin position="71"/>
        <end position="202"/>
    </location>
</feature>
<dbReference type="PANTHER" id="PTHR30469">
    <property type="entry name" value="MULTIDRUG RESISTANCE PROTEIN MDTA"/>
    <property type="match status" value="1"/>
</dbReference>
<proteinExistence type="inferred from homology"/>
<dbReference type="SUPFAM" id="SSF111369">
    <property type="entry name" value="HlyD-like secretion proteins"/>
    <property type="match status" value="1"/>
</dbReference>
<dbReference type="InterPro" id="IPR058625">
    <property type="entry name" value="MdtA-like_BSH"/>
</dbReference>
<dbReference type="AlphaFoldDB" id="A0A837G4W8"/>
<gene>
    <name evidence="3" type="ORF">TW71_14185</name>
</gene>
<evidence type="ECO:0000259" key="2">
    <source>
        <dbReference type="Pfam" id="PF25917"/>
    </source>
</evidence>
<dbReference type="Gene3D" id="2.40.50.100">
    <property type="match status" value="1"/>
</dbReference>
<dbReference type="GO" id="GO:1990281">
    <property type="term" value="C:efflux pump complex"/>
    <property type="evidence" value="ECO:0007669"/>
    <property type="project" value="TreeGrafter"/>
</dbReference>
<comment type="caution">
    <text evidence="3">The sequence shown here is derived from an EMBL/GenBank/DDBJ whole genome shotgun (WGS) entry which is preliminary data.</text>
</comment>
<organism evidence="3">
    <name type="scientific">Vibrio coralliilyticus</name>
    <dbReference type="NCBI Taxonomy" id="190893"/>
    <lineage>
        <taxon>Bacteria</taxon>
        <taxon>Pseudomonadati</taxon>
        <taxon>Pseudomonadota</taxon>
        <taxon>Gammaproteobacteria</taxon>
        <taxon>Vibrionales</taxon>
        <taxon>Vibrionaceae</taxon>
        <taxon>Vibrio</taxon>
    </lineage>
</organism>
<dbReference type="EMBL" id="JXXR01000016">
    <property type="protein sequence ID" value="KJY71164.1"/>
    <property type="molecule type" value="Genomic_DNA"/>
</dbReference>
<protein>
    <submittedName>
        <fullName evidence="3">RND transporter</fullName>
    </submittedName>
</protein>
<name>A0A837G4W8_9VIBR</name>
<dbReference type="Pfam" id="PF25917">
    <property type="entry name" value="BSH_RND"/>
    <property type="match status" value="1"/>
</dbReference>
<accession>A0A837G4W8</accession>
<dbReference type="PANTHER" id="PTHR30469:SF11">
    <property type="entry name" value="BLL4320 PROTEIN"/>
    <property type="match status" value="1"/>
</dbReference>
<dbReference type="Gene3D" id="2.40.30.170">
    <property type="match status" value="1"/>
</dbReference>
<evidence type="ECO:0000313" key="3">
    <source>
        <dbReference type="EMBL" id="KJY71164.1"/>
    </source>
</evidence>
<dbReference type="GO" id="GO:0015562">
    <property type="term" value="F:efflux transmembrane transporter activity"/>
    <property type="evidence" value="ECO:0007669"/>
    <property type="project" value="TreeGrafter"/>
</dbReference>